<keyword evidence="3" id="KW-0378">Hydrolase</keyword>
<dbReference type="NCBIfam" id="TIGR01543">
    <property type="entry name" value="proheadase_HK97"/>
    <property type="match status" value="1"/>
</dbReference>
<evidence type="ECO:0000259" key="4">
    <source>
        <dbReference type="Pfam" id="PF04586"/>
    </source>
</evidence>
<gene>
    <name evidence="5" type="ORF">CPBP_00157</name>
</gene>
<dbReference type="Pfam" id="PF04586">
    <property type="entry name" value="Peptidase_S78"/>
    <property type="match status" value="1"/>
</dbReference>
<evidence type="ECO:0000313" key="5">
    <source>
        <dbReference type="EMBL" id="QOL19405.1"/>
    </source>
</evidence>
<accession>A0A7L9RSK1</accession>
<protein>
    <submittedName>
        <fullName evidence="5">HK97 family phage prohead protease</fullName>
    </submittedName>
</protein>
<dbReference type="KEGG" id="pbal:CPBP_00157"/>
<reference evidence="5 6" key="1">
    <citation type="submission" date="2020-06" db="EMBL/GenBank/DDBJ databases">
        <title>The endosymbiont of the kinetoplastid Bodo saltans is a Paracaedibacter-like alpha-proteobacterium possessing a putative toxin-antitoxin system.</title>
        <authorList>
            <person name="Midha S."/>
            <person name="Rigden D.J."/>
            <person name="Siozios S."/>
            <person name="Hurst G.D.D."/>
            <person name="Jackson A.P."/>
        </authorList>
    </citation>
    <scope>NUCLEOTIDE SEQUENCE [LARGE SCALE GENOMIC DNA]</scope>
    <source>
        <strain evidence="5">Lake Konstanz</strain>
    </source>
</reference>
<keyword evidence="1" id="KW-1188">Viral release from host cell</keyword>
<dbReference type="Proteomes" id="UP000594001">
    <property type="component" value="Chromosome"/>
</dbReference>
<dbReference type="EMBL" id="CP054719">
    <property type="protein sequence ID" value="QOL19405.1"/>
    <property type="molecule type" value="Genomic_DNA"/>
</dbReference>
<name>A0A7L9RSK1_9PROT</name>
<proteinExistence type="predicted"/>
<dbReference type="AlphaFoldDB" id="A0A7L9RSK1"/>
<evidence type="ECO:0000256" key="1">
    <source>
        <dbReference type="ARBA" id="ARBA00022612"/>
    </source>
</evidence>
<feature type="domain" description="Prohead serine protease" evidence="4">
    <location>
        <begin position="6"/>
        <end position="135"/>
    </location>
</feature>
<dbReference type="InterPro" id="IPR054613">
    <property type="entry name" value="Peptidase_S78_dom"/>
</dbReference>
<dbReference type="InterPro" id="IPR006433">
    <property type="entry name" value="Prohead_protease"/>
</dbReference>
<evidence type="ECO:0000256" key="2">
    <source>
        <dbReference type="ARBA" id="ARBA00022670"/>
    </source>
</evidence>
<dbReference type="GO" id="GO:0008233">
    <property type="term" value="F:peptidase activity"/>
    <property type="evidence" value="ECO:0007669"/>
    <property type="project" value="UniProtKB-KW"/>
</dbReference>
<evidence type="ECO:0000256" key="3">
    <source>
        <dbReference type="ARBA" id="ARBA00022801"/>
    </source>
</evidence>
<keyword evidence="2 5" id="KW-0645">Protease</keyword>
<sequence>MQNEVRTIKIEGYASIFHEPDQLKDVLLPGAFSIDKSVGVPVLWQHYPGTPVGRVVSAIEDKLGLWVTLELCLETQVGKEAAKLIQSRILSGLSIGYTVIKSARGSGDVRRVLHKVALKEISLVTFPAHVKARIKFD</sequence>
<dbReference type="RefSeq" id="WP_350332157.1">
    <property type="nucleotide sequence ID" value="NZ_CP054719.1"/>
</dbReference>
<keyword evidence="6" id="KW-1185">Reference proteome</keyword>
<dbReference type="SUPFAM" id="SSF50789">
    <property type="entry name" value="Herpes virus serine proteinase, assemblin"/>
    <property type="match status" value="1"/>
</dbReference>
<dbReference type="GO" id="GO:0006508">
    <property type="term" value="P:proteolysis"/>
    <property type="evidence" value="ECO:0007669"/>
    <property type="project" value="UniProtKB-KW"/>
</dbReference>
<evidence type="ECO:0000313" key="6">
    <source>
        <dbReference type="Proteomes" id="UP000594001"/>
    </source>
</evidence>
<organism evidence="5 6">
    <name type="scientific">Candidatus Bodocaedibacter vickermanii</name>
    <dbReference type="NCBI Taxonomy" id="2741701"/>
    <lineage>
        <taxon>Bacteria</taxon>
        <taxon>Pseudomonadati</taxon>
        <taxon>Pseudomonadota</taxon>
        <taxon>Alphaproteobacteria</taxon>
        <taxon>Holosporales</taxon>
        <taxon>Candidatus Paracaedibacteraceae</taxon>
        <taxon>Candidatus Bodocaedibacter</taxon>
    </lineage>
</organism>